<dbReference type="NCBIfam" id="TIGR00762">
    <property type="entry name" value="DegV"/>
    <property type="match status" value="1"/>
</dbReference>
<keyword evidence="5" id="KW-1185">Reference proteome</keyword>
<dbReference type="EMBL" id="NGMM01000008">
    <property type="protein sequence ID" value="OTP10627.1"/>
    <property type="molecule type" value="Genomic_DNA"/>
</dbReference>
<gene>
    <name evidence="4" type="ORF">A5888_003123</name>
    <name evidence="3" type="ORF">A5888_003925</name>
</gene>
<dbReference type="InterPro" id="IPR043168">
    <property type="entry name" value="DegV_C"/>
</dbReference>
<dbReference type="InterPro" id="IPR050270">
    <property type="entry name" value="DegV_domain_contain"/>
</dbReference>
<dbReference type="OrthoDB" id="9760324at2"/>
<dbReference type="Gene3D" id="1.25.40.340">
    <property type="match status" value="1"/>
</dbReference>
<dbReference type="SMART" id="SM01120">
    <property type="entry name" value="Dak2"/>
    <property type="match status" value="1"/>
</dbReference>
<dbReference type="RefSeq" id="WP_086350903.1">
    <property type="nucleotide sequence ID" value="NZ_CP147247.1"/>
</dbReference>
<dbReference type="GO" id="GO:0004371">
    <property type="term" value="F:glycerone kinase activity"/>
    <property type="evidence" value="ECO:0007669"/>
    <property type="project" value="InterPro"/>
</dbReference>
<dbReference type="AlphaFoldDB" id="A0A242JZ89"/>
<dbReference type="GO" id="GO:0006071">
    <property type="term" value="P:glycerol metabolic process"/>
    <property type="evidence" value="ECO:0007669"/>
    <property type="project" value="InterPro"/>
</dbReference>
<evidence type="ECO:0000259" key="2">
    <source>
        <dbReference type="PROSITE" id="PS51480"/>
    </source>
</evidence>
<dbReference type="PANTHER" id="PTHR33434:SF8">
    <property type="entry name" value="DEGV DOMAIN-CONTAINING PROTEIN SPR1019"/>
    <property type="match status" value="1"/>
</dbReference>
<dbReference type="Pfam" id="PF02734">
    <property type="entry name" value="Dak2"/>
    <property type="match status" value="1"/>
</dbReference>
<feature type="domain" description="DhaL" evidence="2">
    <location>
        <begin position="8"/>
        <end position="198"/>
    </location>
</feature>
<name>A0A242JZ89_9ENTE</name>
<dbReference type="SUPFAM" id="SSF101473">
    <property type="entry name" value="DhaL-like"/>
    <property type="match status" value="1"/>
</dbReference>
<dbReference type="InterPro" id="IPR033470">
    <property type="entry name" value="FakA-like_C"/>
</dbReference>
<dbReference type="Gene3D" id="3.30.1180.10">
    <property type="match status" value="1"/>
</dbReference>
<evidence type="ECO:0000313" key="4">
    <source>
        <dbReference type="EMBL" id="WYJ91355.1"/>
    </source>
</evidence>
<keyword evidence="1" id="KW-0446">Lipid-binding</keyword>
<dbReference type="GO" id="GO:0008289">
    <property type="term" value="F:lipid binding"/>
    <property type="evidence" value="ECO:0007669"/>
    <property type="project" value="UniProtKB-KW"/>
</dbReference>
<dbReference type="PROSITE" id="PS51480">
    <property type="entry name" value="DHAL"/>
    <property type="match status" value="1"/>
</dbReference>
<dbReference type="InterPro" id="IPR003797">
    <property type="entry name" value="DegV"/>
</dbReference>
<dbReference type="SMART" id="SM01121">
    <property type="entry name" value="Dak1_2"/>
    <property type="match status" value="1"/>
</dbReference>
<organism evidence="3">
    <name type="scientific">Candidatus Enterococcus clewellii</name>
    <dbReference type="NCBI Taxonomy" id="1834193"/>
    <lineage>
        <taxon>Bacteria</taxon>
        <taxon>Bacillati</taxon>
        <taxon>Bacillota</taxon>
        <taxon>Bacilli</taxon>
        <taxon>Lactobacillales</taxon>
        <taxon>Enterococcaceae</taxon>
        <taxon>Enterococcus</taxon>
    </lineage>
</organism>
<accession>A0A242JZ89</accession>
<dbReference type="Pfam" id="PF21645">
    <property type="entry name" value="FakA-like_M"/>
    <property type="match status" value="1"/>
</dbReference>
<dbReference type="PANTHER" id="PTHR33434">
    <property type="entry name" value="DEGV DOMAIN-CONTAINING PROTEIN DR_1986-RELATED"/>
    <property type="match status" value="1"/>
</dbReference>
<dbReference type="SUPFAM" id="SSF82549">
    <property type="entry name" value="DAK1/DegV-like"/>
    <property type="match status" value="1"/>
</dbReference>
<evidence type="ECO:0000313" key="3">
    <source>
        <dbReference type="EMBL" id="OTP10627.1"/>
    </source>
</evidence>
<evidence type="ECO:0000313" key="5">
    <source>
        <dbReference type="Proteomes" id="UP000195141"/>
    </source>
</evidence>
<dbReference type="InterPro" id="IPR004007">
    <property type="entry name" value="DhaL_dom"/>
</dbReference>
<reference evidence="4" key="2">
    <citation type="submission" date="2017-05" db="EMBL/GenBank/DDBJ databases">
        <authorList>
            <consortium name="The Broad Institute Genomics Platform"/>
            <consortium name="The Broad Institute Genomic Center for Infectious Diseases"/>
            <person name="Earl A."/>
            <person name="Manson A."/>
            <person name="Schwartman J."/>
            <person name="Gilmore M."/>
            <person name="Abouelleil A."/>
            <person name="Cao P."/>
            <person name="Chapman S."/>
            <person name="Cusick C."/>
            <person name="Shea T."/>
            <person name="Young S."/>
            <person name="Neafsey D."/>
            <person name="Nusbaum C."/>
            <person name="Birren B."/>
        </authorList>
    </citation>
    <scope>NUCLEOTIDE SEQUENCE</scope>
    <source>
        <strain evidence="4">9E7_DIV0242</strain>
    </source>
</reference>
<sequence>MLEELEGRRVLQGFFNGASMLIDRKEELNKINVFPVADGDTGSNLASLMQAILDSVSPELSSVESVLAEIADAALMGARGNSGIIFAQYLNGLAQAFDQTEKQAEDFVRALNHAVSEAYQALLEPKEGTILTVMRTWAEAVHHAFSKEHSLTQALLSGREAAAKAMHQTEFQMEVLRKNKLVDSGAKGFYIFIDGFTMAFSNQLKERSTEKASWSTTTFQTERVTTQPTYRYCTELLLKNVGAEKETLKETLKNAGDSLILAGDSHLLKLHVHTNHPQQVLETVEQYGEIVQQKVDDMQLQFEVTKQRKYPIAVVTDSVADLPKEFLLEEQVHVLPMNILVDEISYLDKLTIDSASIKGKSAHSEKVSTAQPTVRSVDALLSFLEDKYETILVITVSAQLSGTYQLLKQRVKAKQLSDEKIQIIDSRLNSAAQGLLIKEAVQLLKQGLSFEAVCAEVKEIRERCFIYVAVADLAPMVNSGRIPKGLGQLAQRLHLYPIVSLDIEGNGKLNGIAFSQRQSTRKIIKKVRKLQAKNQLTALAIAHADNPEEAKRLGTLLDMEQFWVDYIVDSSAAITSSAGVGSVAIAGIRREEKE</sequence>
<dbReference type="PROSITE" id="PS51482">
    <property type="entry name" value="DEGV"/>
    <property type="match status" value="1"/>
</dbReference>
<dbReference type="InterPro" id="IPR048394">
    <property type="entry name" value="FakA-like_M"/>
</dbReference>
<dbReference type="Gene3D" id="3.40.50.10170">
    <property type="match status" value="1"/>
</dbReference>
<reference evidence="3" key="1">
    <citation type="submission" date="2017-05" db="EMBL/GenBank/DDBJ databases">
        <title>The Genome Sequence of Enterococcus sp. 9E7_DIV0242.</title>
        <authorList>
            <consortium name="The Broad Institute Genomics Platform"/>
            <consortium name="The Broad Institute Genomic Center for Infectious Diseases"/>
            <person name="Earl A."/>
            <person name="Manson A."/>
            <person name="Schwartman J."/>
            <person name="Gilmore M."/>
            <person name="Abouelleil A."/>
            <person name="Cao P."/>
            <person name="Chapman S."/>
            <person name="Cusick C."/>
            <person name="Shea T."/>
            <person name="Young S."/>
            <person name="Neafsey D."/>
            <person name="Nusbaum C."/>
            <person name="Birren B."/>
        </authorList>
    </citation>
    <scope>NUCLEOTIDE SEQUENCE [LARGE SCALE GENOMIC DNA]</scope>
    <source>
        <strain evidence="3">9E7_DIV0242</strain>
    </source>
</reference>
<dbReference type="EMBL" id="CP147247">
    <property type="protein sequence ID" value="WYJ91355.1"/>
    <property type="molecule type" value="Genomic_DNA"/>
</dbReference>
<dbReference type="Pfam" id="PF02645">
    <property type="entry name" value="DegV"/>
    <property type="match status" value="1"/>
</dbReference>
<evidence type="ECO:0000256" key="1">
    <source>
        <dbReference type="ARBA" id="ARBA00023121"/>
    </source>
</evidence>
<proteinExistence type="predicted"/>
<reference evidence="4" key="3">
    <citation type="submission" date="2024-03" db="EMBL/GenBank/DDBJ databases">
        <title>The Genome Sequence of Enterococcus sp. DIV0242b.</title>
        <authorList>
            <consortium name="The Broad Institute Genomics Platform"/>
            <consortium name="The Broad Institute Microbial Omics Core"/>
            <consortium name="The Broad Institute Genomic Center for Infectious Diseases"/>
            <person name="Earl A."/>
            <person name="Manson A."/>
            <person name="Gilmore M."/>
            <person name="Schwartman J."/>
            <person name="Shea T."/>
            <person name="Abouelleil A."/>
            <person name="Cao P."/>
            <person name="Chapman S."/>
            <person name="Cusick C."/>
            <person name="Young S."/>
            <person name="Neafsey D."/>
            <person name="Nusbaum C."/>
            <person name="Birren B."/>
        </authorList>
    </citation>
    <scope>NUCLEOTIDE SEQUENCE</scope>
    <source>
        <strain evidence="4">9E7_DIV0242</strain>
    </source>
</reference>
<dbReference type="Proteomes" id="UP000195141">
    <property type="component" value="Chromosome"/>
</dbReference>
<protein>
    <recommendedName>
        <fullName evidence="2">DhaL domain-containing protein</fullName>
    </recommendedName>
</protein>
<dbReference type="InterPro" id="IPR036117">
    <property type="entry name" value="DhaL_dom_sf"/>
</dbReference>